<accession>A0A9W7BNM2</accession>
<dbReference type="EMBL" id="BLQM01000467">
    <property type="protein sequence ID" value="GMH91230.1"/>
    <property type="molecule type" value="Genomic_DNA"/>
</dbReference>
<protein>
    <recommendedName>
        <fullName evidence="3">NAD(P)-binding protein</fullName>
    </recommendedName>
</protein>
<reference evidence="2" key="1">
    <citation type="journal article" date="2023" name="Commun. Biol.">
        <title>Genome analysis of Parmales, the sister group of diatoms, reveals the evolutionary specialization of diatoms from phago-mixotrophs to photoautotrophs.</title>
        <authorList>
            <person name="Ban H."/>
            <person name="Sato S."/>
            <person name="Yoshikawa S."/>
            <person name="Yamada K."/>
            <person name="Nakamura Y."/>
            <person name="Ichinomiya M."/>
            <person name="Sato N."/>
            <person name="Blanc-Mathieu R."/>
            <person name="Endo H."/>
            <person name="Kuwata A."/>
            <person name="Ogata H."/>
        </authorList>
    </citation>
    <scope>NUCLEOTIDE SEQUENCE [LARGE SCALE GENOMIC DNA]</scope>
</reference>
<comment type="caution">
    <text evidence="1">The sequence shown here is derived from an EMBL/GenBank/DDBJ whole genome shotgun (WGS) entry which is preliminary data.</text>
</comment>
<dbReference type="SUPFAM" id="SSF51735">
    <property type="entry name" value="NAD(P)-binding Rossmann-fold domains"/>
    <property type="match status" value="1"/>
</dbReference>
<dbReference type="InterPro" id="IPR036291">
    <property type="entry name" value="NAD(P)-bd_dom_sf"/>
</dbReference>
<sequence length="273" mass="29709">MATLSPAPEKIVLASRSAEKGAKVCATLASTTGKNIFEAVVLDTADPVSVKACAESLPSGIDAYLMNAASLVASAKEQGPHGTCELFQDKILGHMELLDALLKADKLSKGARIILSGSELSRSAWLFTGFQPFVEMKEGHVEQPGGLYMSALAKEHPDYYFATVSPGATPTKFYDQLHQPLKCLANNCMCVFLALRGFHTMTRAASALRGRRERPELPPEVPQWRSRGVPVLLLPLLPGRVWAADESNKYASYFESDVLQKETLGVVREAMER</sequence>
<proteinExistence type="predicted"/>
<dbReference type="Proteomes" id="UP001162640">
    <property type="component" value="Unassembled WGS sequence"/>
</dbReference>
<dbReference type="Gene3D" id="3.40.50.720">
    <property type="entry name" value="NAD(P)-binding Rossmann-like Domain"/>
    <property type="match status" value="1"/>
</dbReference>
<evidence type="ECO:0000313" key="1">
    <source>
        <dbReference type="EMBL" id="GMH91230.1"/>
    </source>
</evidence>
<name>A0A9W7BNM2_9STRA</name>
<dbReference type="AlphaFoldDB" id="A0A9W7BNM2"/>
<organism evidence="1 2">
    <name type="scientific">Triparma laevis f. inornata</name>
    <dbReference type="NCBI Taxonomy" id="1714386"/>
    <lineage>
        <taxon>Eukaryota</taxon>
        <taxon>Sar</taxon>
        <taxon>Stramenopiles</taxon>
        <taxon>Ochrophyta</taxon>
        <taxon>Bolidophyceae</taxon>
        <taxon>Parmales</taxon>
        <taxon>Triparmaceae</taxon>
        <taxon>Triparma</taxon>
    </lineage>
</organism>
<evidence type="ECO:0000313" key="2">
    <source>
        <dbReference type="Proteomes" id="UP001162640"/>
    </source>
</evidence>
<gene>
    <name evidence="1" type="ORF">TL16_g11996</name>
</gene>
<evidence type="ECO:0008006" key="3">
    <source>
        <dbReference type="Google" id="ProtNLM"/>
    </source>
</evidence>